<dbReference type="AlphaFoldDB" id="A0A9D1HVX7"/>
<evidence type="ECO:0000313" key="5">
    <source>
        <dbReference type="Proteomes" id="UP000824087"/>
    </source>
</evidence>
<feature type="domain" description="Resolvase/invertase-type recombinase catalytic" evidence="2">
    <location>
        <begin position="4"/>
        <end position="157"/>
    </location>
</feature>
<evidence type="ECO:0000259" key="2">
    <source>
        <dbReference type="PROSITE" id="PS51736"/>
    </source>
</evidence>
<feature type="coiled-coil region" evidence="1">
    <location>
        <begin position="458"/>
        <end position="498"/>
    </location>
</feature>
<dbReference type="InterPro" id="IPR006119">
    <property type="entry name" value="Resolv_N"/>
</dbReference>
<dbReference type="Pfam" id="PF13408">
    <property type="entry name" value="Zn_ribbon_recom"/>
    <property type="match status" value="1"/>
</dbReference>
<dbReference type="GO" id="GO:0000150">
    <property type="term" value="F:DNA strand exchange activity"/>
    <property type="evidence" value="ECO:0007669"/>
    <property type="project" value="InterPro"/>
</dbReference>
<dbReference type="PANTHER" id="PTHR30461">
    <property type="entry name" value="DNA-INVERTASE FROM LAMBDOID PROPHAGE"/>
    <property type="match status" value="1"/>
</dbReference>
<dbReference type="Gene3D" id="3.90.1750.20">
    <property type="entry name" value="Putative Large Serine Recombinase, Chain B, Domain 2"/>
    <property type="match status" value="1"/>
</dbReference>
<keyword evidence="1" id="KW-0175">Coiled coil</keyword>
<reference evidence="4" key="2">
    <citation type="journal article" date="2021" name="PeerJ">
        <title>Extensive microbial diversity within the chicken gut microbiome revealed by metagenomics and culture.</title>
        <authorList>
            <person name="Gilroy R."/>
            <person name="Ravi A."/>
            <person name="Getino M."/>
            <person name="Pursley I."/>
            <person name="Horton D.L."/>
            <person name="Alikhan N.F."/>
            <person name="Baker D."/>
            <person name="Gharbi K."/>
            <person name="Hall N."/>
            <person name="Watson M."/>
            <person name="Adriaenssens E.M."/>
            <person name="Foster-Nyarko E."/>
            <person name="Jarju S."/>
            <person name="Secka A."/>
            <person name="Antonio M."/>
            <person name="Oren A."/>
            <person name="Chaudhuri R.R."/>
            <person name="La Ragione R."/>
            <person name="Hildebrand F."/>
            <person name="Pallen M.J."/>
        </authorList>
    </citation>
    <scope>NUCLEOTIDE SEQUENCE</scope>
    <source>
        <strain evidence="4">CHK197-8231</strain>
    </source>
</reference>
<accession>A0A9D1HVX7</accession>
<comment type="caution">
    <text evidence="4">The sequence shown here is derived from an EMBL/GenBank/DDBJ whole genome shotgun (WGS) entry which is preliminary data.</text>
</comment>
<dbReference type="Pfam" id="PF07508">
    <property type="entry name" value="Recombinase"/>
    <property type="match status" value="1"/>
</dbReference>
<dbReference type="GO" id="GO:0003677">
    <property type="term" value="F:DNA binding"/>
    <property type="evidence" value="ECO:0007669"/>
    <property type="project" value="InterPro"/>
</dbReference>
<dbReference type="CDD" id="cd00338">
    <property type="entry name" value="Ser_Recombinase"/>
    <property type="match status" value="1"/>
</dbReference>
<dbReference type="InterPro" id="IPR050639">
    <property type="entry name" value="SSR_resolvase"/>
</dbReference>
<dbReference type="PANTHER" id="PTHR30461:SF23">
    <property type="entry name" value="DNA RECOMBINASE-RELATED"/>
    <property type="match status" value="1"/>
</dbReference>
<dbReference type="PROSITE" id="PS51737">
    <property type="entry name" value="RECOMBINASE_DNA_BIND"/>
    <property type="match status" value="1"/>
</dbReference>
<reference evidence="4" key="1">
    <citation type="submission" date="2020-10" db="EMBL/GenBank/DDBJ databases">
        <authorList>
            <person name="Gilroy R."/>
        </authorList>
    </citation>
    <scope>NUCLEOTIDE SEQUENCE</scope>
    <source>
        <strain evidence="4">CHK197-8231</strain>
    </source>
</reference>
<dbReference type="SMART" id="SM00857">
    <property type="entry name" value="Resolvase"/>
    <property type="match status" value="1"/>
</dbReference>
<evidence type="ECO:0000256" key="1">
    <source>
        <dbReference type="SAM" id="Coils"/>
    </source>
</evidence>
<dbReference type="Proteomes" id="UP000824087">
    <property type="component" value="Unassembled WGS sequence"/>
</dbReference>
<dbReference type="InterPro" id="IPR036162">
    <property type="entry name" value="Resolvase-like_N_sf"/>
</dbReference>
<dbReference type="InterPro" id="IPR038109">
    <property type="entry name" value="DNA_bind_recomb_sf"/>
</dbReference>
<dbReference type="InterPro" id="IPR011109">
    <property type="entry name" value="DNA_bind_recombinase_dom"/>
</dbReference>
<dbReference type="SUPFAM" id="SSF53041">
    <property type="entry name" value="Resolvase-like"/>
    <property type="match status" value="1"/>
</dbReference>
<dbReference type="InterPro" id="IPR025378">
    <property type="entry name" value="DUF4368"/>
</dbReference>
<proteinExistence type="predicted"/>
<protein>
    <submittedName>
        <fullName evidence="4">Recombinase family protein</fullName>
    </submittedName>
</protein>
<evidence type="ECO:0000313" key="4">
    <source>
        <dbReference type="EMBL" id="HIU22623.1"/>
    </source>
</evidence>
<name>A0A9D1HVX7_9BACT</name>
<feature type="domain" description="Recombinase" evidence="3">
    <location>
        <begin position="165"/>
        <end position="308"/>
    </location>
</feature>
<dbReference type="Pfam" id="PF14287">
    <property type="entry name" value="DUF4368"/>
    <property type="match status" value="1"/>
</dbReference>
<dbReference type="Gene3D" id="3.40.50.1390">
    <property type="entry name" value="Resolvase, N-terminal catalytic domain"/>
    <property type="match status" value="1"/>
</dbReference>
<dbReference type="InterPro" id="IPR025827">
    <property type="entry name" value="Zn_ribbon_recom_dom"/>
</dbReference>
<evidence type="ECO:0000259" key="3">
    <source>
        <dbReference type="PROSITE" id="PS51737"/>
    </source>
</evidence>
<dbReference type="PROSITE" id="PS51736">
    <property type="entry name" value="RECOMBINASES_3"/>
    <property type="match status" value="1"/>
</dbReference>
<dbReference type="Pfam" id="PF00239">
    <property type="entry name" value="Resolvase"/>
    <property type="match status" value="1"/>
</dbReference>
<gene>
    <name evidence="4" type="ORF">IAD49_03480</name>
</gene>
<organism evidence="4 5">
    <name type="scientific">Candidatus Fimihabitans intestinipullorum</name>
    <dbReference type="NCBI Taxonomy" id="2840820"/>
    <lineage>
        <taxon>Bacteria</taxon>
        <taxon>Bacillati</taxon>
        <taxon>Mycoplasmatota</taxon>
        <taxon>Mycoplasmatota incertae sedis</taxon>
        <taxon>Candidatus Fimihabitans</taxon>
    </lineage>
</organism>
<sequence length="532" mass="62816">MIEKVGVYCRLSDEDRDKLNKNDDSNSIVNQRSMCLKFANQNGWNVVDIYSDDDFSGAGTYRPDFERLISDCKSGKINLVLCKSQSRFSRDMEVIERYLHNKFIEWGVRFVSIVDNADTNIESNKKSRQINGLINEWYLDDLSQNIKKSLKNKREDGLFMGSFAPYGYERNEDGHKLIVDPVAAEVVKKIFELYANGYGYHKICEYLNNNNIPTRAIYKKQKGSKFVCNNCDLKNSRWTSDTIAQILKNEVYIGNLVQGKITSMGYKVHKFKKVNEEDWCRIENTHEAIIDKETWSKVQKRLKSHSKPIKTGEVHFFTKKVYCSCCGKPFMRNVYNVKNESTGKRAYMQCKGNKKYHICENNKSIRMDKLEEIIQNAINDLLDNYYDKNNLKELYENRKMQDTNNNERINILEKEKTNLEKKIDDNKCYYRNLYEDKVKGTINDDMFSMMSKDYLKEIEIMTKRINNIDDEIKSLEVVKETRKQAEDILKKYKHIKELNKIIIDEFIDKIYIGEIDKETNSRDIEIEWNFEF</sequence>
<dbReference type="EMBL" id="DVML01000022">
    <property type="protein sequence ID" value="HIU22623.1"/>
    <property type="molecule type" value="Genomic_DNA"/>
</dbReference>